<accession>A0ABY7JT82</accession>
<evidence type="ECO:0000256" key="5">
    <source>
        <dbReference type="SAM" id="SignalP"/>
    </source>
</evidence>
<dbReference type="Gene3D" id="2.10.270.10">
    <property type="entry name" value="Cholin Binding"/>
    <property type="match status" value="1"/>
</dbReference>
<dbReference type="RefSeq" id="WP_269311873.1">
    <property type="nucleotide sequence ID" value="NZ_CP114052.1"/>
</dbReference>
<dbReference type="SUPFAM" id="SSF54001">
    <property type="entry name" value="Cysteine proteinases"/>
    <property type="match status" value="1"/>
</dbReference>
<dbReference type="PROSITE" id="PS51935">
    <property type="entry name" value="NLPC_P60"/>
    <property type="match status" value="1"/>
</dbReference>
<keyword evidence="5" id="KW-0732">Signal</keyword>
<gene>
    <name evidence="7" type="ORF">O0R46_01655</name>
</gene>
<reference evidence="7" key="1">
    <citation type="submission" date="2022-12" db="EMBL/GenBank/DDBJ databases">
        <title>Peptostreptococcus.</title>
        <authorList>
            <person name="Lee S.H."/>
        </authorList>
    </citation>
    <scope>NUCLEOTIDE SEQUENCE</scope>
    <source>
        <strain evidence="7">CBA3647</strain>
    </source>
</reference>
<dbReference type="InterPro" id="IPR038765">
    <property type="entry name" value="Papain-like_cys_pep_sf"/>
</dbReference>
<keyword evidence="4" id="KW-0788">Thiol protease</keyword>
<evidence type="ECO:0000256" key="1">
    <source>
        <dbReference type="ARBA" id="ARBA00007074"/>
    </source>
</evidence>
<organism evidence="7 8">
    <name type="scientific">Peptostreptococcus equinus</name>
    <dbReference type="NCBI Taxonomy" id="3003601"/>
    <lineage>
        <taxon>Bacteria</taxon>
        <taxon>Bacillati</taxon>
        <taxon>Bacillota</taxon>
        <taxon>Clostridia</taxon>
        <taxon>Peptostreptococcales</taxon>
        <taxon>Peptostreptococcaceae</taxon>
        <taxon>Peptostreptococcus</taxon>
    </lineage>
</organism>
<dbReference type="Gene3D" id="3.40.50.12090">
    <property type="match status" value="3"/>
</dbReference>
<dbReference type="PANTHER" id="PTHR30032">
    <property type="entry name" value="N-ACETYLMURAMOYL-L-ALANINE AMIDASE-RELATED"/>
    <property type="match status" value="1"/>
</dbReference>
<dbReference type="EMBL" id="CP114052">
    <property type="protein sequence ID" value="WAW15180.1"/>
    <property type="molecule type" value="Genomic_DNA"/>
</dbReference>
<keyword evidence="2" id="KW-0645">Protease</keyword>
<feature type="signal peptide" evidence="5">
    <location>
        <begin position="1"/>
        <end position="33"/>
    </location>
</feature>
<proteinExistence type="inferred from homology"/>
<feature type="chain" id="PRO_5045426301" evidence="5">
    <location>
        <begin position="34"/>
        <end position="610"/>
    </location>
</feature>
<dbReference type="SUPFAM" id="SSF69360">
    <property type="entry name" value="Cell wall binding repeat"/>
    <property type="match status" value="1"/>
</dbReference>
<keyword evidence="3" id="KW-0378">Hydrolase</keyword>
<keyword evidence="8" id="KW-1185">Reference proteome</keyword>
<dbReference type="InterPro" id="IPR000064">
    <property type="entry name" value="NLP_P60_dom"/>
</dbReference>
<evidence type="ECO:0000256" key="2">
    <source>
        <dbReference type="ARBA" id="ARBA00022670"/>
    </source>
</evidence>
<dbReference type="InterPro" id="IPR007253">
    <property type="entry name" value="Cell_wall-bd_2"/>
</dbReference>
<protein>
    <submittedName>
        <fullName evidence="7">Cell wall-binding repeat-containing protein</fullName>
    </submittedName>
</protein>
<name>A0ABY7JT82_9FIRM</name>
<sequence length="610" mass="68399">MKINKIRFKRIAIKMISLSMAISLCLGTFSSSATNTFIRVNGNDRYETSKLTSEYMNSDVLVLASGSSFADALSAVNICNKYNAKLLLVRGDENLRDYIKKANFKKIYIVGGNSTISAQIEENIKGINIEIKRLAGIDRYATNLETLKDTKYKNLGLADGTNYADALSSSKFLKEKELGLMLINPKINISLPEGMNVSYIFGGVNSVPEIGKGQRIAGKNRYDTSIEIARMTESINITYVSGRDYADALSAVNIANSRNSDVVLVPITKNISTTNLSAEADEIYVVGGQDSVWEAAVNQAIKGTEFVQIDGKYSYITENEKNYLIETSTNKKFNYNDTKNGIINLDSKMYLLNTDSSIRSGWIKNDSQTFYSELKTGFIRGWKKIGNSIYYFSPSDYHMYSGDIIQSTGEGAYWFGINGELKTGTKAQGYRRKSVKWYGPNNIELQNGWLRQEDAKSRFRGQDIVNFALQYDGLPFKWYGSDLRDSRGVYCCGAVYSAYKEFGIRMMGPNDMNIKLEGGYIMVRLQYQKANEYGFKYIPTNFNNMRPGDINYSAAPNGGGYNHAALYIGKNGDRPMTIHATLADGYVTEPMSIITNTWGYHYLNTLRYIN</sequence>
<evidence type="ECO:0000256" key="4">
    <source>
        <dbReference type="ARBA" id="ARBA00022807"/>
    </source>
</evidence>
<evidence type="ECO:0000313" key="7">
    <source>
        <dbReference type="EMBL" id="WAW15180.1"/>
    </source>
</evidence>
<comment type="similarity">
    <text evidence="1">Belongs to the peptidase C40 family.</text>
</comment>
<dbReference type="PANTHER" id="PTHR30032:SF8">
    <property type="entry name" value="GERMINATION-SPECIFIC N-ACETYLMURAMOYL-L-ALANINE AMIDASE"/>
    <property type="match status" value="1"/>
</dbReference>
<dbReference type="Proteomes" id="UP001164187">
    <property type="component" value="Chromosome"/>
</dbReference>
<dbReference type="Gene3D" id="3.90.1720.10">
    <property type="entry name" value="endopeptidase domain like (from Nostoc punctiforme)"/>
    <property type="match status" value="1"/>
</dbReference>
<feature type="domain" description="NlpC/P60" evidence="6">
    <location>
        <begin position="458"/>
        <end position="609"/>
    </location>
</feature>
<evidence type="ECO:0000259" key="6">
    <source>
        <dbReference type="PROSITE" id="PS51935"/>
    </source>
</evidence>
<evidence type="ECO:0000256" key="3">
    <source>
        <dbReference type="ARBA" id="ARBA00022801"/>
    </source>
</evidence>
<dbReference type="InterPro" id="IPR051922">
    <property type="entry name" value="Bact_Sporulation_Assoc"/>
</dbReference>
<evidence type="ECO:0000313" key="8">
    <source>
        <dbReference type="Proteomes" id="UP001164187"/>
    </source>
</evidence>
<dbReference type="Pfam" id="PF04122">
    <property type="entry name" value="CW_binding_2"/>
    <property type="match status" value="3"/>
</dbReference>